<organism evidence="2 3">
    <name type="scientific">Micromonas commoda (strain RCC299 / NOUM17 / CCMP2709)</name>
    <name type="common">Picoplanktonic green alga</name>
    <dbReference type="NCBI Taxonomy" id="296587"/>
    <lineage>
        <taxon>Eukaryota</taxon>
        <taxon>Viridiplantae</taxon>
        <taxon>Chlorophyta</taxon>
        <taxon>Mamiellophyceae</taxon>
        <taxon>Mamiellales</taxon>
        <taxon>Mamiellaceae</taxon>
        <taxon>Micromonas</taxon>
    </lineage>
</organism>
<dbReference type="KEGG" id="mis:MICPUN_54169"/>
<feature type="region of interest" description="Disordered" evidence="1">
    <location>
        <begin position="1"/>
        <end position="23"/>
    </location>
</feature>
<evidence type="ECO:0000313" key="2">
    <source>
        <dbReference type="EMBL" id="ACO61226.1"/>
    </source>
</evidence>
<gene>
    <name evidence="2" type="ORF">MICPUN_54169</name>
</gene>
<dbReference type="AlphaFoldDB" id="C1E025"/>
<proteinExistence type="predicted"/>
<protein>
    <submittedName>
        <fullName evidence="2">Uncharacterized protein</fullName>
    </submittedName>
</protein>
<accession>C1E025</accession>
<dbReference type="RefSeq" id="XP_002499968.1">
    <property type="nucleotide sequence ID" value="XM_002499922.1"/>
</dbReference>
<dbReference type="GeneID" id="8240682"/>
<reference evidence="2 3" key="1">
    <citation type="journal article" date="2009" name="Science">
        <title>Green evolution and dynamic adaptations revealed by genomes of the marine picoeukaryotes Micromonas.</title>
        <authorList>
            <person name="Worden A.Z."/>
            <person name="Lee J.H."/>
            <person name="Mock T."/>
            <person name="Rouze P."/>
            <person name="Simmons M.P."/>
            <person name="Aerts A.L."/>
            <person name="Allen A.E."/>
            <person name="Cuvelier M.L."/>
            <person name="Derelle E."/>
            <person name="Everett M.V."/>
            <person name="Foulon E."/>
            <person name="Grimwood J."/>
            <person name="Gundlach H."/>
            <person name="Henrissat B."/>
            <person name="Napoli C."/>
            <person name="McDonald S.M."/>
            <person name="Parker M.S."/>
            <person name="Rombauts S."/>
            <person name="Salamov A."/>
            <person name="Von Dassow P."/>
            <person name="Badger J.H."/>
            <person name="Coutinho P.M."/>
            <person name="Demir E."/>
            <person name="Dubchak I."/>
            <person name="Gentemann C."/>
            <person name="Eikrem W."/>
            <person name="Gready J.E."/>
            <person name="John U."/>
            <person name="Lanier W."/>
            <person name="Lindquist E.A."/>
            <person name="Lucas S."/>
            <person name="Mayer K.F."/>
            <person name="Moreau H."/>
            <person name="Not F."/>
            <person name="Otillar R."/>
            <person name="Panaud O."/>
            <person name="Pangilinan J."/>
            <person name="Paulsen I."/>
            <person name="Piegu B."/>
            <person name="Poliakov A."/>
            <person name="Robbens S."/>
            <person name="Schmutz J."/>
            <person name="Toulza E."/>
            <person name="Wyss T."/>
            <person name="Zelensky A."/>
            <person name="Zhou K."/>
            <person name="Armbrust E.V."/>
            <person name="Bhattacharya D."/>
            <person name="Goodenough U.W."/>
            <person name="Van de Peer Y."/>
            <person name="Grigoriev I.V."/>
        </authorList>
    </citation>
    <scope>NUCLEOTIDE SEQUENCE [LARGE SCALE GENOMIC DNA]</scope>
    <source>
        <strain evidence="3">RCC299 / NOUM17</strain>
    </source>
</reference>
<evidence type="ECO:0000256" key="1">
    <source>
        <dbReference type="SAM" id="MobiDB-lite"/>
    </source>
</evidence>
<dbReference type="InParanoid" id="C1E025"/>
<dbReference type="Proteomes" id="UP000002009">
    <property type="component" value="Chromosome 2"/>
</dbReference>
<sequence length="189" mass="21036">MLSTRPPSSQVMAPQSTDTDFRKNDRRQDYGLKVWHKMKYTDVKQAKARAADNTTASLIPTEHAQGCKMCFCVGFPCPYCVYLCEGEKDNLVLCHCLFGVPLPPCVVPCFTLTWAGLDSWHTFGEGGDEVNMMYVLVDKKAGVINSYPQDQKCDRRWCGDEEKACCTLVPFTSLTTKVDGIGSFPAPQS</sequence>
<feature type="compositionally biased region" description="Polar residues" evidence="1">
    <location>
        <begin position="1"/>
        <end position="18"/>
    </location>
</feature>
<evidence type="ECO:0000313" key="3">
    <source>
        <dbReference type="Proteomes" id="UP000002009"/>
    </source>
</evidence>
<dbReference type="EMBL" id="CP001323">
    <property type="protein sequence ID" value="ACO61226.1"/>
    <property type="molecule type" value="Genomic_DNA"/>
</dbReference>
<name>C1E025_MICCC</name>
<keyword evidence="3" id="KW-1185">Reference proteome</keyword>